<dbReference type="KEGG" id="cha:CHAB381_1544"/>
<dbReference type="EMBL" id="CP000776">
    <property type="protein sequence ID" value="ABS50894.1"/>
    <property type="molecule type" value="Genomic_DNA"/>
</dbReference>
<dbReference type="Proteomes" id="UP000002407">
    <property type="component" value="Chromosome"/>
</dbReference>
<keyword evidence="1" id="KW-0812">Transmembrane</keyword>
<dbReference type="RefSeq" id="WP_012109381.1">
    <property type="nucleotide sequence ID" value="NC_009714.1"/>
</dbReference>
<accession>A7I3I5</accession>
<organism evidence="2 3">
    <name type="scientific">Campylobacter hominis (strain ATCC BAA-381 / DSM 21671 / CCUG 45161 / LMG 19568 / NCTC 13146 / CH001A)</name>
    <dbReference type="NCBI Taxonomy" id="360107"/>
    <lineage>
        <taxon>Bacteria</taxon>
        <taxon>Pseudomonadati</taxon>
        <taxon>Campylobacterota</taxon>
        <taxon>Epsilonproteobacteria</taxon>
        <taxon>Campylobacterales</taxon>
        <taxon>Campylobacteraceae</taxon>
        <taxon>Campylobacter</taxon>
    </lineage>
</organism>
<keyword evidence="3" id="KW-1185">Reference proteome</keyword>
<dbReference type="AlphaFoldDB" id="A7I3I5"/>
<dbReference type="HOGENOM" id="CLU_2092290_0_0_7"/>
<evidence type="ECO:0000313" key="3">
    <source>
        <dbReference type="Proteomes" id="UP000002407"/>
    </source>
</evidence>
<protein>
    <submittedName>
        <fullName evidence="2">Uncharacterized protein</fullName>
    </submittedName>
</protein>
<gene>
    <name evidence="2" type="ordered locus">CHAB381_1544</name>
</gene>
<keyword evidence="1" id="KW-1133">Transmembrane helix</keyword>
<feature type="transmembrane region" description="Helical" evidence="1">
    <location>
        <begin position="12"/>
        <end position="34"/>
    </location>
</feature>
<feature type="transmembrane region" description="Helical" evidence="1">
    <location>
        <begin position="82"/>
        <end position="106"/>
    </location>
</feature>
<name>A7I3I5_CAMHC</name>
<reference evidence="3" key="1">
    <citation type="submission" date="2007-07" db="EMBL/GenBank/DDBJ databases">
        <title>Complete genome sequence of Campylobacter hominis ATCC BAA-381, a commensal isolated from the human gastrointestinal tract.</title>
        <authorList>
            <person name="Fouts D.E."/>
            <person name="Mongodin E.F."/>
            <person name="Puiu D."/>
            <person name="Sebastian Y."/>
            <person name="Miller W.G."/>
            <person name="Mandrell R.E."/>
            <person name="Nelson K.E."/>
        </authorList>
    </citation>
    <scope>NUCLEOTIDE SEQUENCE [LARGE SCALE GENOMIC DNA]</scope>
    <source>
        <strain evidence="3">ATCC BAA-381 / LMG 19568 / NCTC 13146 / CH001A</strain>
    </source>
</reference>
<evidence type="ECO:0000313" key="2">
    <source>
        <dbReference type="EMBL" id="ABS50894.1"/>
    </source>
</evidence>
<keyword evidence="1" id="KW-0472">Membrane</keyword>
<proteinExistence type="predicted"/>
<evidence type="ECO:0000256" key="1">
    <source>
        <dbReference type="SAM" id="Phobius"/>
    </source>
</evidence>
<sequence length="116" mass="14123">MNNTMIYDIIGYAIILLMIIAFLIILSFTISIIFNELRYFFKKKKDKNYKRTFIENYTTKNQSKFIKFYLSTRMSGGYDEDISYWIIFGTIMVLNITFLWILYYLIRTGIHNMFYF</sequence>